<dbReference type="EMBL" id="KN714675">
    <property type="protein sequence ID" value="KUI54667.1"/>
    <property type="molecule type" value="Genomic_DNA"/>
</dbReference>
<evidence type="ECO:0000313" key="5">
    <source>
        <dbReference type="Proteomes" id="UP000078576"/>
    </source>
</evidence>
<sequence>MGDYSEAKPEYHIFPSIWSVTIDQKAKDNPGGVFCEIMESDWRDKGSRKVTYHETARAVNRMCRWFDSEFGPSHNLDSFTYFGDNDLRYTLATIAAQKSQRQMVIAELDRLTHPALLLLLVDTKCFRWLGGSPAQAALGEPLLTERPGIQLSTFPPLNHWLEDGEMEDYPFDKTWDEVKSNPCFVIHSSGTTGIPKTLRYSLEMSATTNIIERQPDGSLDKSNWMTEPVFNSRCLWVAPPKWLGGVIGQLFFPMYYNLCPIWPPVDEPAPTPAPVVAEIIAKLEPECAFYVPSTIRDLCLNKTSLEMVKKYHKWIGYGGAPLEDWVGNLLCTELSLVTFLGATETCLWALDRPEDPRDWQYYRMDKRVGWRLEHFKDDMYELVFDKKPAWQRFQGAFVMFPELDVYHTQDLYSPHPTKPDEYIRYRGRKDDLVKLVWLTKVRAGDMEAALCRNPMIANAMVGGEGRPTPFVILEVSKNARSPTAAEELWAIVEDLNRTLSAEVQVPRQNVIVAHSDKPLKKLGKGTLDRRGILIDYQEEIEFVYSDHPII</sequence>
<dbReference type="InterPro" id="IPR000873">
    <property type="entry name" value="AMP-dep_synth/lig_dom"/>
</dbReference>
<dbReference type="STRING" id="694573.A0A194USJ5"/>
<organism evidence="4 5">
    <name type="scientific">Cytospora mali</name>
    <name type="common">Apple Valsa canker fungus</name>
    <name type="synonym">Valsa mali</name>
    <dbReference type="NCBI Taxonomy" id="578113"/>
    <lineage>
        <taxon>Eukaryota</taxon>
        <taxon>Fungi</taxon>
        <taxon>Dikarya</taxon>
        <taxon>Ascomycota</taxon>
        <taxon>Pezizomycotina</taxon>
        <taxon>Sordariomycetes</taxon>
        <taxon>Sordariomycetidae</taxon>
        <taxon>Diaporthales</taxon>
        <taxon>Cytosporaceae</taxon>
        <taxon>Cytospora</taxon>
    </lineage>
</organism>
<dbReference type="InterPro" id="IPR051414">
    <property type="entry name" value="Adenylate-forming_Reductase"/>
</dbReference>
<dbReference type="SUPFAM" id="SSF56801">
    <property type="entry name" value="Acetyl-CoA synthetase-like"/>
    <property type="match status" value="1"/>
</dbReference>
<dbReference type="Pfam" id="PF23562">
    <property type="entry name" value="AMP-binding_C_3"/>
    <property type="match status" value="1"/>
</dbReference>
<dbReference type="AlphaFoldDB" id="A0A194USJ5"/>
<reference evidence="5" key="1">
    <citation type="submission" date="2014-12" db="EMBL/GenBank/DDBJ databases">
        <title>Genome Sequence of Valsa Canker Pathogens Uncovers a Specific Adaption of Colonization on Woody Bark.</title>
        <authorList>
            <person name="Yin Z."/>
            <person name="Liu H."/>
            <person name="Gao X."/>
            <person name="Li Z."/>
            <person name="Song N."/>
            <person name="Ke X."/>
            <person name="Dai Q."/>
            <person name="Wu Y."/>
            <person name="Sun Y."/>
            <person name="Xu J.-R."/>
            <person name="Kang Z.K."/>
            <person name="Wang L."/>
            <person name="Huang L."/>
        </authorList>
    </citation>
    <scope>NUCLEOTIDE SEQUENCE [LARGE SCALE GENOMIC DNA]</scope>
    <source>
        <strain evidence="5">SXYL134</strain>
    </source>
</reference>
<gene>
    <name evidence="4" type="ORF">VP1G_02077</name>
</gene>
<protein>
    <recommendedName>
        <fullName evidence="3">AMP-dependent synthetase/ligase domain-containing protein</fullName>
    </recommendedName>
</protein>
<dbReference type="Pfam" id="PF00501">
    <property type="entry name" value="AMP-binding"/>
    <property type="match status" value="1"/>
</dbReference>
<evidence type="ECO:0000259" key="3">
    <source>
        <dbReference type="Pfam" id="PF00501"/>
    </source>
</evidence>
<dbReference type="Proteomes" id="UP000078576">
    <property type="component" value="Unassembled WGS sequence"/>
</dbReference>
<keyword evidence="2" id="KW-0597">Phosphoprotein</keyword>
<keyword evidence="1" id="KW-0596">Phosphopantetheine</keyword>
<dbReference type="PANTHER" id="PTHR43439:SF2">
    <property type="entry name" value="ENZYME, PUTATIVE (JCVI)-RELATED"/>
    <property type="match status" value="1"/>
</dbReference>
<accession>A0A194USJ5</accession>
<dbReference type="PROSITE" id="PS00455">
    <property type="entry name" value="AMP_BINDING"/>
    <property type="match status" value="1"/>
</dbReference>
<dbReference type="Gene3D" id="3.40.50.12780">
    <property type="entry name" value="N-terminal domain of ligase-like"/>
    <property type="match status" value="1"/>
</dbReference>
<proteinExistence type="predicted"/>
<evidence type="ECO:0000313" key="4">
    <source>
        <dbReference type="EMBL" id="KUI54667.1"/>
    </source>
</evidence>
<dbReference type="InterPro" id="IPR020845">
    <property type="entry name" value="AMP-binding_CS"/>
</dbReference>
<feature type="domain" description="AMP-dependent synthetase/ligase" evidence="3">
    <location>
        <begin position="45"/>
        <end position="359"/>
    </location>
</feature>
<dbReference type="PANTHER" id="PTHR43439">
    <property type="entry name" value="PHENYLACETATE-COENZYME A LIGASE"/>
    <property type="match status" value="1"/>
</dbReference>
<dbReference type="OrthoDB" id="429813at2759"/>
<dbReference type="InterPro" id="IPR042099">
    <property type="entry name" value="ANL_N_sf"/>
</dbReference>
<keyword evidence="5" id="KW-1185">Reference proteome</keyword>
<evidence type="ECO:0000256" key="1">
    <source>
        <dbReference type="ARBA" id="ARBA00022450"/>
    </source>
</evidence>
<evidence type="ECO:0000256" key="2">
    <source>
        <dbReference type="ARBA" id="ARBA00022553"/>
    </source>
</evidence>
<name>A0A194USJ5_CYTMA</name>